<dbReference type="Proteomes" id="UP001526246">
    <property type="component" value="Unassembled WGS sequence"/>
</dbReference>
<dbReference type="PANTHER" id="PTHR30629">
    <property type="entry name" value="PROPHAGE INTEGRASE"/>
    <property type="match status" value="1"/>
</dbReference>
<reference evidence="6 7" key="1">
    <citation type="submission" date="2022-10" db="EMBL/GenBank/DDBJ databases">
        <title>Sphingomonas sp.</title>
        <authorList>
            <person name="Jin C."/>
        </authorList>
    </citation>
    <scope>NUCLEOTIDE SEQUENCE [LARGE SCALE GENOMIC DNA]</scope>
    <source>
        <strain evidence="6 7">BN140010</strain>
    </source>
</reference>
<dbReference type="PANTHER" id="PTHR30629:SF2">
    <property type="entry name" value="PROPHAGE INTEGRASE INTS-RELATED"/>
    <property type="match status" value="1"/>
</dbReference>
<protein>
    <submittedName>
        <fullName evidence="6">Integrase family protein</fullName>
    </submittedName>
</protein>
<dbReference type="Pfam" id="PF00589">
    <property type="entry name" value="Phage_integrase"/>
    <property type="match status" value="1"/>
</dbReference>
<dbReference type="Pfam" id="PF13356">
    <property type="entry name" value="Arm-DNA-bind_3"/>
    <property type="match status" value="1"/>
</dbReference>
<name>A0ABT3JE56_9SPHN</name>
<dbReference type="Gene3D" id="1.10.443.10">
    <property type="entry name" value="Intergrase catalytic core"/>
    <property type="match status" value="1"/>
</dbReference>
<dbReference type="RefSeq" id="WP_264881587.1">
    <property type="nucleotide sequence ID" value="NZ_JAPDOB010000001.1"/>
</dbReference>
<feature type="domain" description="Tyr recombinase" evidence="5">
    <location>
        <begin position="216"/>
        <end position="412"/>
    </location>
</feature>
<evidence type="ECO:0000256" key="2">
    <source>
        <dbReference type="ARBA" id="ARBA00022908"/>
    </source>
</evidence>
<dbReference type="InterPro" id="IPR038488">
    <property type="entry name" value="Integrase_DNA-bd_sf"/>
</dbReference>
<dbReference type="SUPFAM" id="SSF56349">
    <property type="entry name" value="DNA breaking-rejoining enzymes"/>
    <property type="match status" value="1"/>
</dbReference>
<evidence type="ECO:0000256" key="1">
    <source>
        <dbReference type="ARBA" id="ARBA00008857"/>
    </source>
</evidence>
<proteinExistence type="inferred from homology"/>
<dbReference type="InterPro" id="IPR025166">
    <property type="entry name" value="Integrase_DNA_bind_dom"/>
</dbReference>
<gene>
    <name evidence="6" type="ORF">OMW55_06065</name>
</gene>
<keyword evidence="2" id="KW-0229">DNA integration</keyword>
<comment type="caution">
    <text evidence="6">The sequence shown here is derived from an EMBL/GenBank/DDBJ whole genome shotgun (WGS) entry which is preliminary data.</text>
</comment>
<dbReference type="Gene3D" id="1.10.150.130">
    <property type="match status" value="1"/>
</dbReference>
<keyword evidence="4" id="KW-0233">DNA recombination</keyword>
<dbReference type="PROSITE" id="PS51898">
    <property type="entry name" value="TYR_RECOMBINASE"/>
    <property type="match status" value="1"/>
</dbReference>
<evidence type="ECO:0000256" key="4">
    <source>
        <dbReference type="ARBA" id="ARBA00023172"/>
    </source>
</evidence>
<dbReference type="InterPro" id="IPR002104">
    <property type="entry name" value="Integrase_catalytic"/>
</dbReference>
<evidence type="ECO:0000313" key="7">
    <source>
        <dbReference type="Proteomes" id="UP001526246"/>
    </source>
</evidence>
<evidence type="ECO:0000313" key="6">
    <source>
        <dbReference type="EMBL" id="MCW3797370.1"/>
    </source>
</evidence>
<keyword evidence="7" id="KW-1185">Reference proteome</keyword>
<dbReference type="InterPro" id="IPR050808">
    <property type="entry name" value="Phage_Integrase"/>
</dbReference>
<evidence type="ECO:0000256" key="3">
    <source>
        <dbReference type="ARBA" id="ARBA00023125"/>
    </source>
</evidence>
<comment type="similarity">
    <text evidence="1">Belongs to the 'phage' integrase family.</text>
</comment>
<evidence type="ECO:0000259" key="5">
    <source>
        <dbReference type="PROSITE" id="PS51898"/>
    </source>
</evidence>
<dbReference type="InterPro" id="IPR011010">
    <property type="entry name" value="DNA_brk_join_enz"/>
</dbReference>
<dbReference type="Gene3D" id="3.30.160.390">
    <property type="entry name" value="Integrase, DNA-binding domain"/>
    <property type="match status" value="1"/>
</dbReference>
<dbReference type="EMBL" id="JAPDOB010000001">
    <property type="protein sequence ID" value="MCW3797370.1"/>
    <property type="molecule type" value="Genomic_DNA"/>
</dbReference>
<dbReference type="InterPro" id="IPR013762">
    <property type="entry name" value="Integrase-like_cat_sf"/>
</dbReference>
<accession>A0ABT3JE56</accession>
<dbReference type="InterPro" id="IPR010998">
    <property type="entry name" value="Integrase_recombinase_N"/>
</dbReference>
<keyword evidence="3" id="KW-0238">DNA-binding</keyword>
<sequence length="440" mass="49037">MPVLKLTKTNIDRVAKPGGKKDVLYWDRDTKGFGLRVTPTGLSKFIAQGRVRGTSKDVRVTIGSYGAWTVDEARRRADEYRHQFEQGIDPKDVERERKAASITLQQVLDDYVGRPGKLKDSTAKEMRRHVAKAYPDWAAKPVATITREMVKSRHQQIATEGLNGKPAPASANACMVTLRILVNFAMDEHRRPNGSPIISHNPVGALKRHWSKLGSRTERYIDKAKVGAVWNALQAARECPKNRDALAGTDLTIFALLTGCRRDEGAALTWDRVILSDDPAECRWHLTNRKVGQDIYLPLASQAVSLLRQRLAAADALAAAPEEERDPFVFPSWSRAGRIMDARSAMATVSEIVGKHLSLHDLRRTFTNIAMRECRIEKFRTDLLTGHKPAQADTTSRNYLDLTNLSWLHPEIQEVGSWIEQQGRVAAAQASGANVVALRA</sequence>
<organism evidence="6 7">
    <name type="scientific">Sphingomonas arvum</name>
    <dbReference type="NCBI Taxonomy" id="2992113"/>
    <lineage>
        <taxon>Bacteria</taxon>
        <taxon>Pseudomonadati</taxon>
        <taxon>Pseudomonadota</taxon>
        <taxon>Alphaproteobacteria</taxon>
        <taxon>Sphingomonadales</taxon>
        <taxon>Sphingomonadaceae</taxon>
        <taxon>Sphingomonas</taxon>
    </lineage>
</organism>